<feature type="transmembrane region" description="Helical" evidence="1">
    <location>
        <begin position="90"/>
        <end position="107"/>
    </location>
</feature>
<keyword evidence="1" id="KW-1133">Transmembrane helix</keyword>
<reference evidence="2" key="1">
    <citation type="submission" date="2006-10" db="EMBL/GenBank/DDBJ databases">
        <title>Complete sequence of Solibacter usitatus Ellin6076.</title>
        <authorList>
            <consortium name="US DOE Joint Genome Institute"/>
            <person name="Copeland A."/>
            <person name="Lucas S."/>
            <person name="Lapidus A."/>
            <person name="Barry K."/>
            <person name="Detter J.C."/>
            <person name="Glavina del Rio T."/>
            <person name="Hammon N."/>
            <person name="Israni S."/>
            <person name="Dalin E."/>
            <person name="Tice H."/>
            <person name="Pitluck S."/>
            <person name="Thompson L.S."/>
            <person name="Brettin T."/>
            <person name="Bruce D."/>
            <person name="Han C."/>
            <person name="Tapia R."/>
            <person name="Gilna P."/>
            <person name="Schmutz J."/>
            <person name="Larimer F."/>
            <person name="Land M."/>
            <person name="Hauser L."/>
            <person name="Kyrpides N."/>
            <person name="Mikhailova N."/>
            <person name="Janssen P.H."/>
            <person name="Kuske C.R."/>
            <person name="Richardson P."/>
        </authorList>
    </citation>
    <scope>NUCLEOTIDE SEQUENCE</scope>
    <source>
        <strain evidence="2">Ellin6076</strain>
    </source>
</reference>
<organism evidence="2">
    <name type="scientific">Solibacter usitatus (strain Ellin6076)</name>
    <dbReference type="NCBI Taxonomy" id="234267"/>
    <lineage>
        <taxon>Bacteria</taxon>
        <taxon>Pseudomonadati</taxon>
        <taxon>Acidobacteriota</taxon>
        <taxon>Terriglobia</taxon>
        <taxon>Bryobacterales</taxon>
        <taxon>Solibacteraceae</taxon>
        <taxon>Candidatus Solibacter</taxon>
    </lineage>
</organism>
<evidence type="ECO:0008006" key="3">
    <source>
        <dbReference type="Google" id="ProtNLM"/>
    </source>
</evidence>
<evidence type="ECO:0000256" key="1">
    <source>
        <dbReference type="SAM" id="Phobius"/>
    </source>
</evidence>
<protein>
    <recommendedName>
        <fullName evidence="3">Fatty acid hydroxylase</fullName>
    </recommendedName>
</protein>
<dbReference type="AlphaFoldDB" id="Q01VA7"/>
<dbReference type="EMBL" id="CP000473">
    <property type="protein sequence ID" value="ABJ86408.1"/>
    <property type="molecule type" value="Genomic_DNA"/>
</dbReference>
<dbReference type="InParanoid" id="Q01VA7"/>
<name>Q01VA7_SOLUE</name>
<dbReference type="STRING" id="234267.Acid_5461"/>
<keyword evidence="1" id="KW-0472">Membrane</keyword>
<dbReference type="HOGENOM" id="CLU_1377348_0_0_0"/>
<proteinExistence type="predicted"/>
<gene>
    <name evidence="2" type="ordered locus">Acid_5461</name>
</gene>
<accession>Q01VA7</accession>
<feature type="transmembrane region" description="Helical" evidence="1">
    <location>
        <begin position="12"/>
        <end position="30"/>
    </location>
</feature>
<sequence precursor="true">MRVTSAKPLMMSAGWAVGAYVAAVGVQVGAGGPVRISLRALMVLLAGGIYANLFEHLWHRYGMHVRRDPRHARHHRIFYGDRFQANDPKALDEIVTAWYIFPVLLAVHYTPFWAIFGAGYAPAFFLGVVLHFVTYEVTHWYTHVEDNRFDRVMSRIPGLSRLRAAQIRHHRMHHAEPMINFNFNPPYAGDRLAGVLRR</sequence>
<dbReference type="OrthoDB" id="5965958at2"/>
<dbReference type="KEGG" id="sus:Acid_5461"/>
<keyword evidence="1" id="KW-0812">Transmembrane</keyword>
<feature type="transmembrane region" description="Helical" evidence="1">
    <location>
        <begin position="36"/>
        <end position="54"/>
    </location>
</feature>
<feature type="transmembrane region" description="Helical" evidence="1">
    <location>
        <begin position="113"/>
        <end position="133"/>
    </location>
</feature>
<evidence type="ECO:0000313" key="2">
    <source>
        <dbReference type="EMBL" id="ABJ86408.1"/>
    </source>
</evidence>